<accession>A0A915KZI8</accession>
<dbReference type="WBParaSite" id="nRc.2.0.1.t44353-RA">
    <property type="protein sequence ID" value="nRc.2.0.1.t44353-RA"/>
    <property type="gene ID" value="nRc.2.0.1.g44353"/>
</dbReference>
<organism evidence="1 2">
    <name type="scientific">Romanomermis culicivorax</name>
    <name type="common">Nematode worm</name>
    <dbReference type="NCBI Taxonomy" id="13658"/>
    <lineage>
        <taxon>Eukaryota</taxon>
        <taxon>Metazoa</taxon>
        <taxon>Ecdysozoa</taxon>
        <taxon>Nematoda</taxon>
        <taxon>Enoplea</taxon>
        <taxon>Dorylaimia</taxon>
        <taxon>Mermithida</taxon>
        <taxon>Mermithoidea</taxon>
        <taxon>Mermithidae</taxon>
        <taxon>Romanomermis</taxon>
    </lineage>
</organism>
<evidence type="ECO:0000313" key="2">
    <source>
        <dbReference type="WBParaSite" id="nRc.2.0.1.t44353-RA"/>
    </source>
</evidence>
<evidence type="ECO:0000313" key="1">
    <source>
        <dbReference type="Proteomes" id="UP000887565"/>
    </source>
</evidence>
<proteinExistence type="predicted"/>
<name>A0A915KZI8_ROMCU</name>
<sequence length="147" mass="15754">MQENGTELVDKCTAVLFVVESVQRFVAQPTTTFGTRGVAVVSRRRTFVDVGGVKGVHQFVSQNPAQCAVFDSRRVVDVLGTIQATSVSKTGSGSSNAALLSKIGLKRSKNFFLSICIPVSNNCESYSTRGVFSSKRRSSVSQSGKPE</sequence>
<reference evidence="2" key="1">
    <citation type="submission" date="2022-11" db="UniProtKB">
        <authorList>
            <consortium name="WormBaseParasite"/>
        </authorList>
    </citation>
    <scope>IDENTIFICATION</scope>
</reference>
<protein>
    <submittedName>
        <fullName evidence="2">Uncharacterized protein</fullName>
    </submittedName>
</protein>
<dbReference type="Proteomes" id="UP000887565">
    <property type="component" value="Unplaced"/>
</dbReference>
<dbReference type="AlphaFoldDB" id="A0A915KZI8"/>
<keyword evidence="1" id="KW-1185">Reference proteome</keyword>